<name>A0A210PV42_MIZYE</name>
<dbReference type="InterPro" id="IPR024131">
    <property type="entry name" value="UPF0489"/>
</dbReference>
<keyword evidence="2" id="KW-0472">Membrane</keyword>
<evidence type="ECO:0000256" key="2">
    <source>
        <dbReference type="SAM" id="Phobius"/>
    </source>
</evidence>
<sequence length="579" mass="65565">MKYASMRMFWKRHMISNIIGVVFICVIVGIYISLLRYNKASTTSFNLVPKSVGAFPASYRYKYQKGGLGPIFHFSNQGKKPIKPGRLPVYIVEEHHEVLPVWFEAAKNGYIPQHGNTLIHLDGHSDMAPPFFLSRYPAWRPPKDSKELHTMMQRNDAFIVEAAMAGLIRKVIWIWPKWTEHEHEGTEQSGEVEVGWAQVDGPHRDKFKVFCLCYHNSTENGRSCIYLPLQRATESGVSINPHLCHVKKSFFYKEIREDIAVQKLSKGKLVSSTESVLLDIDEDYYGCAYASKPLLDANMSMDNIHKLDGLIQKLFCPQGAIKEQEADRLLVSVLGILRKAPSCPNSTNTKASNVLLSKGPTGQSQSHGGKFSFNKSMLDVGKSANKKNPNSNNVKCKVDSLALYKEAESAIKKYLWQAKNSVACGRRTPHSEKILKELMNHFKQHSQRQLRSLQYVGFCLTSSPKSSKLVSKFNFHVCHGVNYPGHSAVHVYIPDMSEIHQRTKLLQDIMSAVKSKKTSMATVCRSIRDGYTPRRYFNRIEGDVLKVLNVTFGNIQLRYDSDLLGGRKGWPSRHKVSPK</sequence>
<dbReference type="PANTHER" id="PTHR13225">
    <property type="entry name" value="MISEXPRESSION SUPPRESSOR OF RAS 6"/>
    <property type="match status" value="1"/>
</dbReference>
<keyword evidence="2" id="KW-0812">Transmembrane</keyword>
<evidence type="ECO:0000313" key="4">
    <source>
        <dbReference type="Proteomes" id="UP000242188"/>
    </source>
</evidence>
<organism evidence="3 4">
    <name type="scientific">Mizuhopecten yessoensis</name>
    <name type="common">Japanese scallop</name>
    <name type="synonym">Patinopecten yessoensis</name>
    <dbReference type="NCBI Taxonomy" id="6573"/>
    <lineage>
        <taxon>Eukaryota</taxon>
        <taxon>Metazoa</taxon>
        <taxon>Spiralia</taxon>
        <taxon>Lophotrochozoa</taxon>
        <taxon>Mollusca</taxon>
        <taxon>Bivalvia</taxon>
        <taxon>Autobranchia</taxon>
        <taxon>Pteriomorphia</taxon>
        <taxon>Pectinida</taxon>
        <taxon>Pectinoidea</taxon>
        <taxon>Pectinidae</taxon>
        <taxon>Mizuhopecten</taxon>
    </lineage>
</organism>
<protein>
    <submittedName>
        <fullName evidence="3">UPF0489 protein C5orf22-like</fullName>
    </submittedName>
</protein>
<accession>A0A210PV42</accession>
<dbReference type="Proteomes" id="UP000242188">
    <property type="component" value="Unassembled WGS sequence"/>
</dbReference>
<dbReference type="OrthoDB" id="418142at2759"/>
<dbReference type="Pfam" id="PF12640">
    <property type="entry name" value="UPF0489"/>
    <property type="match status" value="1"/>
</dbReference>
<dbReference type="PANTHER" id="PTHR13225:SF3">
    <property type="entry name" value="UPF0489 PROTEIN C5ORF22"/>
    <property type="match status" value="1"/>
</dbReference>
<dbReference type="AlphaFoldDB" id="A0A210PV42"/>
<keyword evidence="2" id="KW-1133">Transmembrane helix</keyword>
<dbReference type="EMBL" id="NEDP02005473">
    <property type="protein sequence ID" value="OWF40353.1"/>
    <property type="molecule type" value="Genomic_DNA"/>
</dbReference>
<keyword evidence="4" id="KW-1185">Reference proteome</keyword>
<reference evidence="3 4" key="1">
    <citation type="journal article" date="2017" name="Nat. Ecol. Evol.">
        <title>Scallop genome provides insights into evolution of bilaterian karyotype and development.</title>
        <authorList>
            <person name="Wang S."/>
            <person name="Zhang J."/>
            <person name="Jiao W."/>
            <person name="Li J."/>
            <person name="Xun X."/>
            <person name="Sun Y."/>
            <person name="Guo X."/>
            <person name="Huan P."/>
            <person name="Dong B."/>
            <person name="Zhang L."/>
            <person name="Hu X."/>
            <person name="Sun X."/>
            <person name="Wang J."/>
            <person name="Zhao C."/>
            <person name="Wang Y."/>
            <person name="Wang D."/>
            <person name="Huang X."/>
            <person name="Wang R."/>
            <person name="Lv J."/>
            <person name="Li Y."/>
            <person name="Zhang Z."/>
            <person name="Liu B."/>
            <person name="Lu W."/>
            <person name="Hui Y."/>
            <person name="Liang J."/>
            <person name="Zhou Z."/>
            <person name="Hou R."/>
            <person name="Li X."/>
            <person name="Liu Y."/>
            <person name="Li H."/>
            <person name="Ning X."/>
            <person name="Lin Y."/>
            <person name="Zhao L."/>
            <person name="Xing Q."/>
            <person name="Dou J."/>
            <person name="Li Y."/>
            <person name="Mao J."/>
            <person name="Guo H."/>
            <person name="Dou H."/>
            <person name="Li T."/>
            <person name="Mu C."/>
            <person name="Jiang W."/>
            <person name="Fu Q."/>
            <person name="Fu X."/>
            <person name="Miao Y."/>
            <person name="Liu J."/>
            <person name="Yu Q."/>
            <person name="Li R."/>
            <person name="Liao H."/>
            <person name="Li X."/>
            <person name="Kong Y."/>
            <person name="Jiang Z."/>
            <person name="Chourrout D."/>
            <person name="Li R."/>
            <person name="Bao Z."/>
        </authorList>
    </citation>
    <scope>NUCLEOTIDE SEQUENCE [LARGE SCALE GENOMIC DNA]</scope>
    <source>
        <strain evidence="3 4">PY_sf001</strain>
    </source>
</reference>
<comment type="caution">
    <text evidence="3">The sequence shown here is derived from an EMBL/GenBank/DDBJ whole genome shotgun (WGS) entry which is preliminary data.</text>
</comment>
<evidence type="ECO:0000256" key="1">
    <source>
        <dbReference type="ARBA" id="ARBA00007099"/>
    </source>
</evidence>
<comment type="similarity">
    <text evidence="1">Belongs to the UPF0489 family.</text>
</comment>
<evidence type="ECO:0000313" key="3">
    <source>
        <dbReference type="EMBL" id="OWF40353.1"/>
    </source>
</evidence>
<feature type="transmembrane region" description="Helical" evidence="2">
    <location>
        <begin position="12"/>
        <end position="34"/>
    </location>
</feature>
<proteinExistence type="inferred from homology"/>
<gene>
    <name evidence="3" type="ORF">KP79_PYT05503</name>
</gene>